<protein>
    <recommendedName>
        <fullName evidence="6">Mutator family transposase</fullName>
    </recommendedName>
</protein>
<evidence type="ECO:0000256" key="1">
    <source>
        <dbReference type="ARBA" id="ARBA00002190"/>
    </source>
</evidence>
<dbReference type="PANTHER" id="PTHR33217">
    <property type="entry name" value="TRANSPOSASE FOR INSERTION SEQUENCE ELEMENT IS1081"/>
    <property type="match status" value="1"/>
</dbReference>
<keyword evidence="5 6" id="KW-0233">DNA recombination</keyword>
<dbReference type="EMBL" id="CP048685">
    <property type="protein sequence ID" value="QPJ61579.1"/>
    <property type="molecule type" value="Genomic_DNA"/>
</dbReference>
<keyword evidence="4 6" id="KW-0238">DNA-binding</keyword>
<dbReference type="AlphaFoldDB" id="A0A7T0FZQ7"/>
<dbReference type="GO" id="GO:0006313">
    <property type="term" value="P:DNA transposition"/>
    <property type="evidence" value="ECO:0007669"/>
    <property type="project" value="UniProtKB-UniRule"/>
</dbReference>
<evidence type="ECO:0000256" key="2">
    <source>
        <dbReference type="ARBA" id="ARBA00010961"/>
    </source>
</evidence>
<organism evidence="7 8">
    <name type="scientific">Candidatus Nitronauta litoralis</name>
    <dbReference type="NCBI Taxonomy" id="2705533"/>
    <lineage>
        <taxon>Bacteria</taxon>
        <taxon>Pseudomonadati</taxon>
        <taxon>Nitrospinota/Tectimicrobiota group</taxon>
        <taxon>Nitrospinota</taxon>
        <taxon>Nitrospinia</taxon>
        <taxon>Nitrospinales</taxon>
        <taxon>Nitrospinaceae</taxon>
        <taxon>Candidatus Nitronauta</taxon>
    </lineage>
</organism>
<dbReference type="PANTHER" id="PTHR33217:SF7">
    <property type="entry name" value="TRANSPOSASE FOR INSERTION SEQUENCE ELEMENT IS1081"/>
    <property type="match status" value="1"/>
</dbReference>
<evidence type="ECO:0000313" key="8">
    <source>
        <dbReference type="Proteomes" id="UP000594688"/>
    </source>
</evidence>
<dbReference type="KEGG" id="nli:G3M70_06640"/>
<evidence type="ECO:0000256" key="3">
    <source>
        <dbReference type="ARBA" id="ARBA00022578"/>
    </source>
</evidence>
<evidence type="ECO:0000256" key="5">
    <source>
        <dbReference type="ARBA" id="ARBA00023172"/>
    </source>
</evidence>
<comment type="similarity">
    <text evidence="2 6">Belongs to the transposase mutator family.</text>
</comment>
<accession>A0A7T0FZQ7</accession>
<keyword evidence="6" id="KW-0814">Transposable element</keyword>
<keyword evidence="3 6" id="KW-0815">Transposition</keyword>
<evidence type="ECO:0000256" key="6">
    <source>
        <dbReference type="RuleBase" id="RU365089"/>
    </source>
</evidence>
<dbReference type="Proteomes" id="UP000594688">
    <property type="component" value="Chromosome"/>
</dbReference>
<sequence>MTPLQEDRQAAIEKIESVAGKLLSMKLSKASEKVRDGAHETLSYYAFPREHWRNIRTNNPLERILREIRRRTRVVGCFPDGQSALMLAAARLRHVAGTRWGIRRYISMDPLKEMEQNQAA</sequence>
<proteinExistence type="inferred from homology"/>
<dbReference type="InterPro" id="IPR001207">
    <property type="entry name" value="Transposase_mutator"/>
</dbReference>
<dbReference type="GO" id="GO:0003677">
    <property type="term" value="F:DNA binding"/>
    <property type="evidence" value="ECO:0007669"/>
    <property type="project" value="UniProtKB-UniRule"/>
</dbReference>
<dbReference type="GO" id="GO:0004803">
    <property type="term" value="F:transposase activity"/>
    <property type="evidence" value="ECO:0007669"/>
    <property type="project" value="UniProtKB-UniRule"/>
</dbReference>
<comment type="function">
    <text evidence="1 6">Required for the transposition of the insertion element.</text>
</comment>
<evidence type="ECO:0000313" key="7">
    <source>
        <dbReference type="EMBL" id="QPJ61579.1"/>
    </source>
</evidence>
<evidence type="ECO:0000256" key="4">
    <source>
        <dbReference type="ARBA" id="ARBA00023125"/>
    </source>
</evidence>
<reference evidence="7 8" key="1">
    <citation type="submission" date="2020-02" db="EMBL/GenBank/DDBJ databases">
        <title>Genomic and physiological characterization of two novel Nitrospinaceae genera.</title>
        <authorList>
            <person name="Mueller A.J."/>
            <person name="Jung M.-Y."/>
            <person name="Strachan C.R."/>
            <person name="Herbold C.W."/>
            <person name="Kirkegaard R.H."/>
            <person name="Daims H."/>
        </authorList>
    </citation>
    <scope>NUCLEOTIDE SEQUENCE [LARGE SCALE GENOMIC DNA]</scope>
    <source>
        <strain evidence="7">EB</strain>
    </source>
</reference>
<dbReference type="Pfam" id="PF00872">
    <property type="entry name" value="Transposase_mut"/>
    <property type="match status" value="1"/>
</dbReference>
<gene>
    <name evidence="7" type="ORF">G3M70_06640</name>
</gene>
<name>A0A7T0FZQ7_9BACT</name>